<dbReference type="RefSeq" id="XP_013415296.1">
    <property type="nucleotide sequence ID" value="XM_013559842.1"/>
</dbReference>
<evidence type="ECO:0000256" key="6">
    <source>
        <dbReference type="ARBA" id="ARBA00023157"/>
    </source>
</evidence>
<feature type="disulfide bond" evidence="8">
    <location>
        <begin position="108"/>
        <end position="118"/>
    </location>
</feature>
<dbReference type="SMART" id="SM00181">
    <property type="entry name" value="EGF"/>
    <property type="match status" value="3"/>
</dbReference>
<dbReference type="Proteomes" id="UP000085678">
    <property type="component" value="Unplaced"/>
</dbReference>
<evidence type="ECO:0000256" key="3">
    <source>
        <dbReference type="ARBA" id="ARBA00022536"/>
    </source>
</evidence>
<gene>
    <name evidence="11" type="primary">LOC106177153</name>
</gene>
<dbReference type="GO" id="GO:0005509">
    <property type="term" value="F:calcium ion binding"/>
    <property type="evidence" value="ECO:0007669"/>
    <property type="project" value="InterPro"/>
</dbReference>
<evidence type="ECO:0000256" key="7">
    <source>
        <dbReference type="ARBA" id="ARBA00023180"/>
    </source>
</evidence>
<evidence type="ECO:0000256" key="2">
    <source>
        <dbReference type="ARBA" id="ARBA00022525"/>
    </source>
</evidence>
<dbReference type="GO" id="GO:0005576">
    <property type="term" value="C:extracellular region"/>
    <property type="evidence" value="ECO:0007669"/>
    <property type="project" value="UniProtKB-SubCell"/>
</dbReference>
<dbReference type="SMART" id="SM00179">
    <property type="entry name" value="EGF_CA"/>
    <property type="match status" value="2"/>
</dbReference>
<proteinExistence type="predicted"/>
<evidence type="ECO:0000256" key="5">
    <source>
        <dbReference type="ARBA" id="ARBA00022737"/>
    </source>
</evidence>
<dbReference type="STRING" id="7574.A0A1S3JZ38"/>
<dbReference type="InterPro" id="IPR026823">
    <property type="entry name" value="cEGF"/>
</dbReference>
<dbReference type="Gene3D" id="2.10.25.10">
    <property type="entry name" value="Laminin"/>
    <property type="match status" value="3"/>
</dbReference>
<dbReference type="InterPro" id="IPR000152">
    <property type="entry name" value="EGF-type_Asp/Asn_hydroxyl_site"/>
</dbReference>
<protein>
    <submittedName>
        <fullName evidence="11">Uromodulin</fullName>
    </submittedName>
</protein>
<keyword evidence="7" id="KW-0325">Glycoprotein</keyword>
<dbReference type="InterPro" id="IPR052080">
    <property type="entry name" value="vWF_C/EGF_Fibrillin"/>
</dbReference>
<dbReference type="Pfam" id="PF12662">
    <property type="entry name" value="cEGF"/>
    <property type="match status" value="1"/>
</dbReference>
<comment type="subcellular location">
    <subcellularLocation>
        <location evidence="1">Secreted</location>
    </subcellularLocation>
</comment>
<evidence type="ECO:0000313" key="10">
    <source>
        <dbReference type="Proteomes" id="UP000085678"/>
    </source>
</evidence>
<comment type="caution">
    <text evidence="8">Lacks conserved residue(s) required for the propagation of feature annotation.</text>
</comment>
<dbReference type="FunFam" id="2.10.25.10:FF:000119">
    <property type="entry name" value="vitamin K-dependent protein S"/>
    <property type="match status" value="1"/>
</dbReference>
<dbReference type="InterPro" id="IPR001881">
    <property type="entry name" value="EGF-like_Ca-bd_dom"/>
</dbReference>
<dbReference type="PROSITE" id="PS00022">
    <property type="entry name" value="EGF_1"/>
    <property type="match status" value="1"/>
</dbReference>
<dbReference type="KEGG" id="lak:106177153"/>
<sequence>MPLRIILAVTGTFTTVLLSYFGVSSGLTGHVCNRTEERNFTRSVQLYRYCNYYRSCGFWGLSRCIRYRSCSSYGLTYEMRNVTVEYCCEGWSAGVNATNTSSCDIPVCTAGCGNNGECIAPDTCKCQPPYHGPTCNETYDPCQITRELAVGFERSTNNTNFTADPKCDSTLLRTWYKIGHSAIFHMPTTCPGSPACGTTGPVWVNTTNTTIPAGTMVSLEACVGSPDSCCESLLPVQIKNCTLFTVYYLSPTLACPQSYCFEVPPCLDCNRPVCPYGYRYDYKTISCKDIDECALENDGCRDTCINTHGSYYCECRDPGFTLSANRHTCRDINECAVNNGGCGDVCINTYGSYKCECNDAGFTLSADRHTCREIEWWEDTRLYPFGKNAGDNNTQDDLNRLDLSWINRRWRNYDDVCLRVKLLRAGFPFFNGRHYNVHICNNGVLQFKHEWKLRMPWRFGTRYWMNRYAQIAPFWGRSDATLFSRFSVNRNKTLVYYQVYEMNDGKPGTEAIIARATADVKHYTQIYKQPLTGD</sequence>
<dbReference type="PROSITE" id="PS50026">
    <property type="entry name" value="EGF_3"/>
    <property type="match status" value="2"/>
</dbReference>
<dbReference type="InterPro" id="IPR018097">
    <property type="entry name" value="EGF_Ca-bd_CS"/>
</dbReference>
<dbReference type="OrthoDB" id="5953235at2759"/>
<keyword evidence="10" id="KW-1185">Reference proteome</keyword>
<dbReference type="InParanoid" id="A0A1S3JZ38"/>
<dbReference type="PROSITE" id="PS01187">
    <property type="entry name" value="EGF_CA"/>
    <property type="match status" value="1"/>
</dbReference>
<accession>A0A1S3JZ38</accession>
<evidence type="ECO:0000313" key="11">
    <source>
        <dbReference type="RefSeq" id="XP_013415296.1"/>
    </source>
</evidence>
<dbReference type="Pfam" id="PF14670">
    <property type="entry name" value="FXa_inhibition"/>
    <property type="match status" value="1"/>
</dbReference>
<dbReference type="GeneID" id="106177153"/>
<dbReference type="FunFam" id="2.10.25.10:FF:000240">
    <property type="entry name" value="Vitamin K-dependent protein S"/>
    <property type="match status" value="1"/>
</dbReference>
<keyword evidence="5" id="KW-0677">Repeat</keyword>
<dbReference type="InterPro" id="IPR000742">
    <property type="entry name" value="EGF"/>
</dbReference>
<keyword evidence="4" id="KW-0732">Signal</keyword>
<dbReference type="PANTHER" id="PTHR47333">
    <property type="entry name" value="VON WILLEBRAND FACTOR C AND EGF DOMAIN-CONTAINING PROTEIN"/>
    <property type="match status" value="1"/>
</dbReference>
<feature type="disulfide bond" evidence="8">
    <location>
        <begin position="126"/>
        <end position="135"/>
    </location>
</feature>
<evidence type="ECO:0000256" key="4">
    <source>
        <dbReference type="ARBA" id="ARBA00022729"/>
    </source>
</evidence>
<dbReference type="AlphaFoldDB" id="A0A1S3JZ38"/>
<feature type="domain" description="EGF-like" evidence="9">
    <location>
        <begin position="104"/>
        <end position="136"/>
    </location>
</feature>
<evidence type="ECO:0000259" key="9">
    <source>
        <dbReference type="PROSITE" id="PS50026"/>
    </source>
</evidence>
<dbReference type="CDD" id="cd00054">
    <property type="entry name" value="EGF_CA"/>
    <property type="match status" value="2"/>
</dbReference>
<keyword evidence="6 8" id="KW-1015">Disulfide bond</keyword>
<organism evidence="10 11">
    <name type="scientific">Lingula anatina</name>
    <name type="common">Brachiopod</name>
    <name type="synonym">Lingula unguis</name>
    <dbReference type="NCBI Taxonomy" id="7574"/>
    <lineage>
        <taxon>Eukaryota</taxon>
        <taxon>Metazoa</taxon>
        <taxon>Spiralia</taxon>
        <taxon>Lophotrochozoa</taxon>
        <taxon>Brachiopoda</taxon>
        <taxon>Linguliformea</taxon>
        <taxon>Lingulata</taxon>
        <taxon>Lingulida</taxon>
        <taxon>Linguloidea</taxon>
        <taxon>Lingulidae</taxon>
        <taxon>Lingula</taxon>
    </lineage>
</organism>
<dbReference type="PROSITE" id="PS00010">
    <property type="entry name" value="ASX_HYDROXYL"/>
    <property type="match status" value="1"/>
</dbReference>
<dbReference type="PROSITE" id="PS01186">
    <property type="entry name" value="EGF_2"/>
    <property type="match status" value="1"/>
</dbReference>
<dbReference type="SUPFAM" id="SSF57196">
    <property type="entry name" value="EGF/Laminin"/>
    <property type="match status" value="2"/>
</dbReference>
<evidence type="ECO:0000256" key="1">
    <source>
        <dbReference type="ARBA" id="ARBA00004613"/>
    </source>
</evidence>
<name>A0A1S3JZ38_LINAN</name>
<dbReference type="PANTHER" id="PTHR47333:SF4">
    <property type="entry name" value="EGF-LIKE DOMAIN-CONTAINING PROTEIN"/>
    <property type="match status" value="1"/>
</dbReference>
<evidence type="ECO:0000256" key="8">
    <source>
        <dbReference type="PROSITE-ProRule" id="PRU00076"/>
    </source>
</evidence>
<keyword evidence="3 8" id="KW-0245">EGF-like domain</keyword>
<reference evidence="11" key="1">
    <citation type="submission" date="2025-08" db="UniProtKB">
        <authorList>
            <consortium name="RefSeq"/>
        </authorList>
    </citation>
    <scope>IDENTIFICATION</scope>
    <source>
        <tissue evidence="11">Gonads</tissue>
    </source>
</reference>
<feature type="domain" description="EGF-like" evidence="9">
    <location>
        <begin position="289"/>
        <end position="330"/>
    </location>
</feature>
<keyword evidence="2" id="KW-0964">Secreted</keyword>